<sequence>MDALRGYGELGLGSRLKRVSEYMMKETQLVYNHFNVDFDPYLFPIFNIIANKKGVTNSEIQNSLQFTQPAITQAINKLNDKGLIIYTLDKSDKRKKIISLSDKGYRTLDILKPIWKTIDKVIKEYTLESSSSLIEHLNILENKLNAKSFSSTIINNIKMDTTTANFEIISFDKQYAKDFYELNVEWLKAFFYVEAYDEEVLSKPDHYIINKGGHIFFAKLNDQIVGTVALMPIGKEGVFELTKMGVSPKHRGHKIGQKLMQHCINFAKVNSMPKLIIYSNKKLENAIYIYRKYGFIEIPVEENCPYIRCDIKMELVF</sequence>
<dbReference type="Proteomes" id="UP000746690">
    <property type="component" value="Unassembled WGS sequence"/>
</dbReference>
<dbReference type="InterPro" id="IPR052777">
    <property type="entry name" value="Acetyltransferase_Enz"/>
</dbReference>
<dbReference type="CDD" id="cd00090">
    <property type="entry name" value="HTH_ARSR"/>
    <property type="match status" value="1"/>
</dbReference>
<dbReference type="EMBL" id="JABBHF010000006">
    <property type="protein sequence ID" value="NMH88155.1"/>
    <property type="molecule type" value="Genomic_DNA"/>
</dbReference>
<dbReference type="SUPFAM" id="SSF55729">
    <property type="entry name" value="Acyl-CoA N-acyltransferases (Nat)"/>
    <property type="match status" value="1"/>
</dbReference>
<evidence type="ECO:0000259" key="1">
    <source>
        <dbReference type="PROSITE" id="PS50995"/>
    </source>
</evidence>
<dbReference type="InterPro" id="IPR000182">
    <property type="entry name" value="GNAT_dom"/>
</dbReference>
<dbReference type="RefSeq" id="WP_169673396.1">
    <property type="nucleotide sequence ID" value="NZ_JABBHF010000006.1"/>
</dbReference>
<dbReference type="PANTHER" id="PTHR43305:SF1">
    <property type="entry name" value="FAMILY N-ACETYLTRANSFERASE, PUTATIVE (AFU_ORTHOLOGUE AFUA_2G01380)-RELATED"/>
    <property type="match status" value="1"/>
</dbReference>
<dbReference type="PRINTS" id="PR00598">
    <property type="entry name" value="HTHMARR"/>
</dbReference>
<dbReference type="InterPro" id="IPR011991">
    <property type="entry name" value="ArsR-like_HTH"/>
</dbReference>
<dbReference type="SMART" id="SM00347">
    <property type="entry name" value="HTH_MARR"/>
    <property type="match status" value="1"/>
</dbReference>
<dbReference type="Gene3D" id="1.10.10.10">
    <property type="entry name" value="Winged helix-like DNA-binding domain superfamily/Winged helix DNA-binding domain"/>
    <property type="match status" value="1"/>
</dbReference>
<keyword evidence="4" id="KW-1185">Reference proteome</keyword>
<dbReference type="InterPro" id="IPR016181">
    <property type="entry name" value="Acyl_CoA_acyltransferase"/>
</dbReference>
<dbReference type="PROSITE" id="PS50995">
    <property type="entry name" value="HTH_MARR_2"/>
    <property type="match status" value="1"/>
</dbReference>
<dbReference type="SUPFAM" id="SSF46785">
    <property type="entry name" value="Winged helix' DNA-binding domain"/>
    <property type="match status" value="1"/>
</dbReference>
<comment type="caution">
    <text evidence="3">The sequence shown here is derived from an EMBL/GenBank/DDBJ whole genome shotgun (WGS) entry which is preliminary data.</text>
</comment>
<accession>A0ABX1RX43</accession>
<evidence type="ECO:0000259" key="2">
    <source>
        <dbReference type="PROSITE" id="PS51186"/>
    </source>
</evidence>
<feature type="domain" description="N-acetyltransferase" evidence="2">
    <location>
        <begin position="166"/>
        <end position="317"/>
    </location>
</feature>
<gene>
    <name evidence="3" type="ORF">HHX25_11620</name>
</gene>
<dbReference type="Pfam" id="PF01047">
    <property type="entry name" value="MarR"/>
    <property type="match status" value="1"/>
</dbReference>
<protein>
    <submittedName>
        <fullName evidence="3">GNAT family N-acetyltransferase</fullName>
    </submittedName>
</protein>
<dbReference type="PANTHER" id="PTHR43305">
    <property type="entry name" value="FAMILY N-ACETYLTRANSFERASE, PUTATIVE (AFU_ORTHOLOGUE AFUA_2G01380)-RELATED"/>
    <property type="match status" value="1"/>
</dbReference>
<name>A0ABX1RX43_9FLAO</name>
<dbReference type="InterPro" id="IPR036388">
    <property type="entry name" value="WH-like_DNA-bd_sf"/>
</dbReference>
<dbReference type="CDD" id="cd04301">
    <property type="entry name" value="NAT_SF"/>
    <property type="match status" value="1"/>
</dbReference>
<evidence type="ECO:0000313" key="3">
    <source>
        <dbReference type="EMBL" id="NMH88155.1"/>
    </source>
</evidence>
<feature type="domain" description="HTH marR-type" evidence="1">
    <location>
        <begin position="9"/>
        <end position="142"/>
    </location>
</feature>
<organism evidence="3 4">
    <name type="scientific">Flavivirga algicola</name>
    <dbReference type="NCBI Taxonomy" id="2729136"/>
    <lineage>
        <taxon>Bacteria</taxon>
        <taxon>Pseudomonadati</taxon>
        <taxon>Bacteroidota</taxon>
        <taxon>Flavobacteriia</taxon>
        <taxon>Flavobacteriales</taxon>
        <taxon>Flavobacteriaceae</taxon>
        <taxon>Flavivirga</taxon>
    </lineage>
</organism>
<dbReference type="Gene3D" id="3.40.630.30">
    <property type="match status" value="1"/>
</dbReference>
<evidence type="ECO:0000313" key="4">
    <source>
        <dbReference type="Proteomes" id="UP000746690"/>
    </source>
</evidence>
<dbReference type="PROSITE" id="PS51186">
    <property type="entry name" value="GNAT"/>
    <property type="match status" value="1"/>
</dbReference>
<dbReference type="Pfam" id="PF13508">
    <property type="entry name" value="Acetyltransf_7"/>
    <property type="match status" value="1"/>
</dbReference>
<proteinExistence type="predicted"/>
<dbReference type="InterPro" id="IPR036390">
    <property type="entry name" value="WH_DNA-bd_sf"/>
</dbReference>
<reference evidence="3 4" key="1">
    <citation type="submission" date="2020-04" db="EMBL/GenBank/DDBJ databases">
        <title>A Flavivirga sp. nov.</title>
        <authorList>
            <person name="Sun X."/>
        </authorList>
    </citation>
    <scope>NUCLEOTIDE SEQUENCE [LARGE SCALE GENOMIC DNA]</scope>
    <source>
        <strain evidence="3 4">Y03</strain>
    </source>
</reference>
<dbReference type="InterPro" id="IPR000835">
    <property type="entry name" value="HTH_MarR-typ"/>
</dbReference>